<reference evidence="3 4" key="1">
    <citation type="journal article" date="2022" name="Nat. Ecol. Evol.">
        <title>A masculinizing supergene underlies an exaggerated male reproductive morph in a spider.</title>
        <authorList>
            <person name="Hendrickx F."/>
            <person name="De Corte Z."/>
            <person name="Sonet G."/>
            <person name="Van Belleghem S.M."/>
            <person name="Kostlbacher S."/>
            <person name="Vangestel C."/>
        </authorList>
    </citation>
    <scope>NUCLEOTIDE SEQUENCE [LARGE SCALE GENOMIC DNA]</scope>
    <source>
        <strain evidence="3">W744_W776</strain>
    </source>
</reference>
<comment type="caution">
    <text evidence="3">The sequence shown here is derived from an EMBL/GenBank/DDBJ whole genome shotgun (WGS) entry which is preliminary data.</text>
</comment>
<evidence type="ECO:0000256" key="2">
    <source>
        <dbReference type="SAM" id="Phobius"/>
    </source>
</evidence>
<accession>A0AAV6VKF9</accession>
<sequence>MFNVEQSSDSSEGVSACEDPPPPCSLCWAGPSSGDALILGGACCFFCPLLFYTCDPSHRRINKRALCDILIL</sequence>
<evidence type="ECO:0000313" key="3">
    <source>
        <dbReference type="EMBL" id="KAG8196641.1"/>
    </source>
</evidence>
<dbReference type="Proteomes" id="UP000827092">
    <property type="component" value="Unassembled WGS sequence"/>
</dbReference>
<organism evidence="3 4">
    <name type="scientific">Oedothorax gibbosus</name>
    <dbReference type="NCBI Taxonomy" id="931172"/>
    <lineage>
        <taxon>Eukaryota</taxon>
        <taxon>Metazoa</taxon>
        <taxon>Ecdysozoa</taxon>
        <taxon>Arthropoda</taxon>
        <taxon>Chelicerata</taxon>
        <taxon>Arachnida</taxon>
        <taxon>Araneae</taxon>
        <taxon>Araneomorphae</taxon>
        <taxon>Entelegynae</taxon>
        <taxon>Araneoidea</taxon>
        <taxon>Linyphiidae</taxon>
        <taxon>Erigoninae</taxon>
        <taxon>Oedothorax</taxon>
    </lineage>
</organism>
<feature type="compositionally biased region" description="Polar residues" evidence="1">
    <location>
        <begin position="1"/>
        <end position="13"/>
    </location>
</feature>
<keyword evidence="2" id="KW-0472">Membrane</keyword>
<evidence type="ECO:0000256" key="1">
    <source>
        <dbReference type="SAM" id="MobiDB-lite"/>
    </source>
</evidence>
<protein>
    <submittedName>
        <fullName evidence="3">Uncharacterized protein</fullName>
    </submittedName>
</protein>
<gene>
    <name evidence="3" type="ORF">JTE90_006551</name>
</gene>
<feature type="region of interest" description="Disordered" evidence="1">
    <location>
        <begin position="1"/>
        <end position="21"/>
    </location>
</feature>
<keyword evidence="2" id="KW-1133">Transmembrane helix</keyword>
<dbReference type="EMBL" id="JAFNEN010000066">
    <property type="protein sequence ID" value="KAG8196641.1"/>
    <property type="molecule type" value="Genomic_DNA"/>
</dbReference>
<keyword evidence="2" id="KW-0812">Transmembrane</keyword>
<proteinExistence type="predicted"/>
<feature type="transmembrane region" description="Helical" evidence="2">
    <location>
        <begin position="36"/>
        <end position="54"/>
    </location>
</feature>
<name>A0AAV6VKF9_9ARAC</name>
<keyword evidence="4" id="KW-1185">Reference proteome</keyword>
<dbReference type="AlphaFoldDB" id="A0AAV6VKF9"/>
<evidence type="ECO:0000313" key="4">
    <source>
        <dbReference type="Proteomes" id="UP000827092"/>
    </source>
</evidence>